<feature type="domain" description="Polyphosphate kinase C-terminal" evidence="10">
    <location>
        <begin position="510"/>
        <end position="675"/>
    </location>
</feature>
<comment type="cofactor">
    <cofactor evidence="6">
        <name>Mg(2+)</name>
        <dbReference type="ChEBI" id="CHEBI:18420"/>
    </cofactor>
</comment>
<dbReference type="PIRSF" id="PIRSF015589">
    <property type="entry name" value="PP_kinase"/>
    <property type="match status" value="1"/>
</dbReference>
<keyword evidence="5 6" id="KW-0067">ATP-binding</keyword>
<evidence type="ECO:0000256" key="7">
    <source>
        <dbReference type="RuleBase" id="RU003800"/>
    </source>
</evidence>
<dbReference type="GO" id="GO:0006799">
    <property type="term" value="P:polyphosphate biosynthetic process"/>
    <property type="evidence" value="ECO:0007669"/>
    <property type="project" value="UniProtKB-UniRule"/>
</dbReference>
<dbReference type="Pfam" id="PF13089">
    <property type="entry name" value="PP_kinase_N"/>
    <property type="match status" value="1"/>
</dbReference>
<dbReference type="InterPro" id="IPR024953">
    <property type="entry name" value="PP_kinase_middle"/>
</dbReference>
<evidence type="ECO:0000313" key="12">
    <source>
        <dbReference type="EMBL" id="HCO27753.1"/>
    </source>
</evidence>
<evidence type="ECO:0000259" key="11">
    <source>
        <dbReference type="Pfam" id="PF17941"/>
    </source>
</evidence>
<comment type="similarity">
    <text evidence="6 7">Belongs to the polyphosphate kinase 1 (PPK1) family.</text>
</comment>
<organism evidence="12 13">
    <name type="scientific">Gimesia maris</name>
    <dbReference type="NCBI Taxonomy" id="122"/>
    <lineage>
        <taxon>Bacteria</taxon>
        <taxon>Pseudomonadati</taxon>
        <taxon>Planctomycetota</taxon>
        <taxon>Planctomycetia</taxon>
        <taxon>Planctomycetales</taxon>
        <taxon>Planctomycetaceae</taxon>
        <taxon>Gimesia</taxon>
    </lineage>
</organism>
<sequence>MANKTANYFNRELSWLEFNQRVLDEAHDSEIPLLERLKFLAITSSNLDEFFMVRVGGLHLLQASGNKKADPSGMTPRETLDAVSLRAHQMMVEQYRCLLEEIEPPLAAAGFQRVNPQELSDSQRRIVEHVFRDEIYPVLTPMAVTSDMEFPYLVNHTLNLVVRLAPDDKGKEKGDHKPGEDRFAIIPFGRTEFRFITLPSEGGYQYLPMEDAICLFIEQYFQGEHVLESIPFRVTKNADVSLQDEFASDLLHQMEDMLNQRKQGDCIRLEIAESVSVETLEFLEQGLGVLDENVYRIPGPLDLTAFMRLTEISGFDAQKDASWPPQPPPEVNPRISMFDNITHQDILLCHPYESFEPVVRLVEEAAVDPDVLAIKQILYRTSKHSPIVAALIRAAEQGKHVTAIVELKARFDEARNIEWAKNLEHAGGQVIYGVKGLKTHAKICCIIRREPHGIQRYLHFGTGNYNDATAKIYSDISYFTNDEVLASDAINFFNSITGYSIPQKYQKLEAAPISLRDKLLDLIHHETERKKQGQKARIVAKVNSLVDPEIIEALYAASEAGVKIKLNIRGICCLRPGVPKLSKNIEVVSIIDRFLEHARIFYFYHGGDERVFISSADWMPRNLDRRVELLVPIEEEKCQRKLVKILNSYFEDNAKARVLNSEGVYERITPNKEKNLVRCQQVLYEEAVAAVNQAEKAGRTVFEPHMAPEDQ</sequence>
<dbReference type="GO" id="GO:0008976">
    <property type="term" value="F:polyphosphate kinase activity"/>
    <property type="evidence" value="ECO:0007669"/>
    <property type="project" value="UniProtKB-UniRule"/>
</dbReference>
<dbReference type="AlphaFoldDB" id="A0A3D3RFZ3"/>
<dbReference type="GO" id="GO:0009358">
    <property type="term" value="C:polyphosphate kinase complex"/>
    <property type="evidence" value="ECO:0007669"/>
    <property type="project" value="InterPro"/>
</dbReference>
<comment type="caution">
    <text evidence="12">The sequence shown here is derived from an EMBL/GenBank/DDBJ whole genome shotgun (WGS) entry which is preliminary data.</text>
</comment>
<dbReference type="InterPro" id="IPR036832">
    <property type="entry name" value="PPK_N_dom_sf"/>
</dbReference>
<feature type="domain" description="Polyphosphate kinase middle" evidence="8">
    <location>
        <begin position="123"/>
        <end position="309"/>
    </location>
</feature>
<feature type="binding site" evidence="6">
    <location>
        <position position="410"/>
    </location>
    <ligand>
        <name>Mg(2+)</name>
        <dbReference type="ChEBI" id="CHEBI:18420"/>
    </ligand>
</feature>
<comment type="function">
    <text evidence="6 7">Catalyzes the reversible transfer of the terminal phosphate of ATP to form a long-chain polyphosphate (polyP).</text>
</comment>
<feature type="binding site" evidence="6">
    <location>
        <position position="597"/>
    </location>
    <ligand>
        <name>ATP</name>
        <dbReference type="ChEBI" id="CHEBI:30616"/>
    </ligand>
</feature>
<evidence type="ECO:0000256" key="1">
    <source>
        <dbReference type="ARBA" id="ARBA00022553"/>
    </source>
</evidence>
<protein>
    <recommendedName>
        <fullName evidence="6 7">Polyphosphate kinase</fullName>
        <ecNumber evidence="6 7">2.7.4.1</ecNumber>
    </recommendedName>
    <alternativeName>
        <fullName evidence="6">ATP-polyphosphate phosphotransferase</fullName>
    </alternativeName>
    <alternativeName>
        <fullName evidence="6">Polyphosphoric acid kinase</fullName>
    </alternativeName>
</protein>
<dbReference type="Pfam" id="PF13090">
    <property type="entry name" value="PP_kinase_C"/>
    <property type="match status" value="1"/>
</dbReference>
<dbReference type="PANTHER" id="PTHR30218:SF0">
    <property type="entry name" value="POLYPHOSPHATE KINASE"/>
    <property type="match status" value="1"/>
</dbReference>
<dbReference type="GO" id="GO:0005524">
    <property type="term" value="F:ATP binding"/>
    <property type="evidence" value="ECO:0007669"/>
    <property type="project" value="UniProtKB-KW"/>
</dbReference>
<dbReference type="Pfam" id="PF17941">
    <property type="entry name" value="PP_kinase_C_1"/>
    <property type="match status" value="1"/>
</dbReference>
<dbReference type="Gene3D" id="3.30.870.10">
    <property type="entry name" value="Endonuclease Chain A"/>
    <property type="match status" value="2"/>
</dbReference>
<feature type="binding site" evidence="6">
    <location>
        <position position="46"/>
    </location>
    <ligand>
        <name>ATP</name>
        <dbReference type="ChEBI" id="CHEBI:30616"/>
    </ligand>
</feature>
<dbReference type="EMBL" id="DQAY01000206">
    <property type="protein sequence ID" value="HCO27753.1"/>
    <property type="molecule type" value="Genomic_DNA"/>
</dbReference>
<dbReference type="CDD" id="cd09168">
    <property type="entry name" value="PLDc_PaPPK1_C2_like"/>
    <property type="match status" value="1"/>
</dbReference>
<dbReference type="Pfam" id="PF02503">
    <property type="entry name" value="PP_kinase"/>
    <property type="match status" value="1"/>
</dbReference>
<dbReference type="SUPFAM" id="SSF143724">
    <property type="entry name" value="PHP14-like"/>
    <property type="match status" value="1"/>
</dbReference>
<dbReference type="SUPFAM" id="SSF56024">
    <property type="entry name" value="Phospholipase D/nuclease"/>
    <property type="match status" value="2"/>
</dbReference>
<comment type="PTM">
    <text evidence="6 7">An intermediate of this reaction is the autophosphorylated ppk in which a phosphate is covalently linked to a histidine residue through a N-P bond.</text>
</comment>
<dbReference type="CDD" id="cd09165">
    <property type="entry name" value="PLDc_PaPPK1_C1_like"/>
    <property type="match status" value="1"/>
</dbReference>
<accession>A0A3D3RFZ3</accession>
<evidence type="ECO:0000259" key="10">
    <source>
        <dbReference type="Pfam" id="PF13090"/>
    </source>
</evidence>
<dbReference type="EC" id="2.7.4.1" evidence="6 7"/>
<evidence type="ECO:0000256" key="6">
    <source>
        <dbReference type="HAMAP-Rule" id="MF_00347"/>
    </source>
</evidence>
<dbReference type="NCBIfam" id="TIGR03705">
    <property type="entry name" value="poly_P_kin"/>
    <property type="match status" value="1"/>
</dbReference>
<feature type="domain" description="Polyphosphate kinase C-terminal" evidence="11">
    <location>
        <begin position="336"/>
        <end position="500"/>
    </location>
</feature>
<keyword evidence="6" id="KW-0479">Metal-binding</keyword>
<keyword evidence="4 6" id="KW-0418">Kinase</keyword>
<feature type="binding site" evidence="6">
    <location>
        <position position="473"/>
    </location>
    <ligand>
        <name>ATP</name>
        <dbReference type="ChEBI" id="CHEBI:30616"/>
    </ligand>
</feature>
<dbReference type="Gene3D" id="3.30.1840.10">
    <property type="entry name" value="Polyphosphate kinase middle domain"/>
    <property type="match status" value="1"/>
</dbReference>
<feature type="binding site" evidence="6">
    <location>
        <position position="569"/>
    </location>
    <ligand>
        <name>ATP</name>
        <dbReference type="ChEBI" id="CHEBI:30616"/>
    </ligand>
</feature>
<dbReference type="InterPro" id="IPR036830">
    <property type="entry name" value="PP_kinase_middle_dom_sf"/>
</dbReference>
<evidence type="ECO:0000256" key="5">
    <source>
        <dbReference type="ARBA" id="ARBA00022840"/>
    </source>
</evidence>
<dbReference type="SUPFAM" id="SSF140356">
    <property type="entry name" value="PPK N-terminal domain-like"/>
    <property type="match status" value="1"/>
</dbReference>
<dbReference type="PANTHER" id="PTHR30218">
    <property type="entry name" value="POLYPHOSPHATE KINASE"/>
    <property type="match status" value="1"/>
</dbReference>
<evidence type="ECO:0000256" key="2">
    <source>
        <dbReference type="ARBA" id="ARBA00022679"/>
    </source>
</evidence>
<reference evidence="12 13" key="1">
    <citation type="journal article" date="2018" name="Nat. Biotechnol.">
        <title>A standardized bacterial taxonomy based on genome phylogeny substantially revises the tree of life.</title>
        <authorList>
            <person name="Parks D.H."/>
            <person name="Chuvochina M."/>
            <person name="Waite D.W."/>
            <person name="Rinke C."/>
            <person name="Skarshewski A."/>
            <person name="Chaumeil P.A."/>
            <person name="Hugenholtz P."/>
        </authorList>
    </citation>
    <scope>NUCLEOTIDE SEQUENCE [LARGE SCALE GENOMIC DNA]</scope>
    <source>
        <strain evidence="12">UBA9375</strain>
    </source>
</reference>
<dbReference type="InterPro" id="IPR003414">
    <property type="entry name" value="PP_kinase"/>
</dbReference>
<comment type="catalytic activity">
    <reaction evidence="6 7">
        <text>[phosphate](n) + ATP = [phosphate](n+1) + ADP</text>
        <dbReference type="Rhea" id="RHEA:19573"/>
        <dbReference type="Rhea" id="RHEA-COMP:9859"/>
        <dbReference type="Rhea" id="RHEA-COMP:14280"/>
        <dbReference type="ChEBI" id="CHEBI:16838"/>
        <dbReference type="ChEBI" id="CHEBI:30616"/>
        <dbReference type="ChEBI" id="CHEBI:456216"/>
        <dbReference type="EC" id="2.7.4.1"/>
    </reaction>
</comment>
<dbReference type="NCBIfam" id="NF003917">
    <property type="entry name" value="PRK05443.1-1"/>
    <property type="match status" value="1"/>
</dbReference>
<evidence type="ECO:0000259" key="9">
    <source>
        <dbReference type="Pfam" id="PF13089"/>
    </source>
</evidence>
<evidence type="ECO:0000259" key="8">
    <source>
        <dbReference type="Pfam" id="PF02503"/>
    </source>
</evidence>
<keyword evidence="6" id="KW-0460">Magnesium</keyword>
<dbReference type="InterPro" id="IPR041108">
    <property type="entry name" value="PP_kinase_C_1"/>
</dbReference>
<feature type="binding site" evidence="6">
    <location>
        <position position="380"/>
    </location>
    <ligand>
        <name>Mg(2+)</name>
        <dbReference type="ChEBI" id="CHEBI:18420"/>
    </ligand>
</feature>
<evidence type="ECO:0000256" key="3">
    <source>
        <dbReference type="ARBA" id="ARBA00022741"/>
    </source>
</evidence>
<dbReference type="HAMAP" id="MF_00347">
    <property type="entry name" value="Polyphosphate_kinase"/>
    <property type="match status" value="1"/>
</dbReference>
<dbReference type="GO" id="GO:0046872">
    <property type="term" value="F:metal ion binding"/>
    <property type="evidence" value="ECO:0007669"/>
    <property type="project" value="UniProtKB-KW"/>
</dbReference>
<dbReference type="Gene3D" id="1.20.58.310">
    <property type="entry name" value="Polyphosphate kinase N-terminal domain"/>
    <property type="match status" value="1"/>
</dbReference>
<dbReference type="NCBIfam" id="NF003918">
    <property type="entry name" value="PRK05443.1-2"/>
    <property type="match status" value="1"/>
</dbReference>
<evidence type="ECO:0000256" key="4">
    <source>
        <dbReference type="ARBA" id="ARBA00022777"/>
    </source>
</evidence>
<keyword evidence="1 6" id="KW-0597">Phosphoprotein</keyword>
<gene>
    <name evidence="12" type="primary">ppk1</name>
    <name evidence="6" type="synonym">ppk</name>
    <name evidence="12" type="ORF">DIT97_33900</name>
</gene>
<evidence type="ECO:0000313" key="13">
    <source>
        <dbReference type="Proteomes" id="UP000263642"/>
    </source>
</evidence>
<dbReference type="InterPro" id="IPR025200">
    <property type="entry name" value="PPK_C_dom2"/>
</dbReference>
<feature type="domain" description="Polyphosphate kinase N-terminal" evidence="9">
    <location>
        <begin position="8"/>
        <end position="112"/>
    </location>
</feature>
<dbReference type="InterPro" id="IPR025198">
    <property type="entry name" value="PPK_N_dom"/>
</dbReference>
<keyword evidence="2 6" id="KW-0808">Transferase</keyword>
<dbReference type="Proteomes" id="UP000263642">
    <property type="component" value="Unassembled WGS sequence"/>
</dbReference>
<proteinExistence type="inferred from homology"/>
<keyword evidence="3 6" id="KW-0547">Nucleotide-binding</keyword>
<name>A0A3D3RFZ3_9PLAN</name>
<dbReference type="NCBIfam" id="NF003921">
    <property type="entry name" value="PRK05443.2-2"/>
    <property type="match status" value="1"/>
</dbReference>
<feature type="active site" description="Phosphohistidine intermediate" evidence="6">
    <location>
        <position position="440"/>
    </location>
</feature>